<protein>
    <submittedName>
        <fullName evidence="3">Oxidoreductase</fullName>
    </submittedName>
</protein>
<dbReference type="InterPro" id="IPR043143">
    <property type="entry name" value="Mal/L-sulf/L-lact_DH-like_NADP"/>
</dbReference>
<dbReference type="PANTHER" id="PTHR11091">
    <property type="entry name" value="OXIDOREDUCTASE-RELATED"/>
    <property type="match status" value="1"/>
</dbReference>
<organism evidence="3 4">
    <name type="scientific">Dyella nitratireducens</name>
    <dbReference type="NCBI Taxonomy" id="1849580"/>
    <lineage>
        <taxon>Bacteria</taxon>
        <taxon>Pseudomonadati</taxon>
        <taxon>Pseudomonadota</taxon>
        <taxon>Gammaproteobacteria</taxon>
        <taxon>Lysobacterales</taxon>
        <taxon>Rhodanobacteraceae</taxon>
        <taxon>Dyella</taxon>
    </lineage>
</organism>
<keyword evidence="2" id="KW-0560">Oxidoreductase</keyword>
<dbReference type="Gene3D" id="1.10.1530.10">
    <property type="match status" value="1"/>
</dbReference>
<reference evidence="4" key="1">
    <citation type="journal article" date="2019" name="Int. J. Syst. Evol. Microbiol.">
        <title>The Global Catalogue of Microorganisms (GCM) 10K type strain sequencing project: providing services to taxonomists for standard genome sequencing and annotation.</title>
        <authorList>
            <consortium name="The Broad Institute Genomics Platform"/>
            <consortium name="The Broad Institute Genome Sequencing Center for Infectious Disease"/>
            <person name="Wu L."/>
            <person name="Ma J."/>
        </authorList>
    </citation>
    <scope>NUCLEOTIDE SEQUENCE [LARGE SCALE GENOMIC DNA]</scope>
    <source>
        <strain evidence="4">CGMCC 1.15439</strain>
    </source>
</reference>
<dbReference type="Proteomes" id="UP000620046">
    <property type="component" value="Unassembled WGS sequence"/>
</dbReference>
<dbReference type="EMBL" id="BMJA01000003">
    <property type="protein sequence ID" value="GGA41677.1"/>
    <property type="molecule type" value="Genomic_DNA"/>
</dbReference>
<dbReference type="InterPro" id="IPR036111">
    <property type="entry name" value="Mal/L-sulfo/L-lacto_DH-like_sf"/>
</dbReference>
<dbReference type="PANTHER" id="PTHR11091:SF0">
    <property type="entry name" value="MALATE DEHYDROGENASE"/>
    <property type="match status" value="1"/>
</dbReference>
<evidence type="ECO:0000313" key="4">
    <source>
        <dbReference type="Proteomes" id="UP000620046"/>
    </source>
</evidence>
<comment type="similarity">
    <text evidence="1">Belongs to the LDH2/MDH2 oxidoreductase family.</text>
</comment>
<comment type="caution">
    <text evidence="3">The sequence shown here is derived from an EMBL/GenBank/DDBJ whole genome shotgun (WGS) entry which is preliminary data.</text>
</comment>
<evidence type="ECO:0000256" key="2">
    <source>
        <dbReference type="ARBA" id="ARBA00023002"/>
    </source>
</evidence>
<gene>
    <name evidence="3" type="ORF">GCM10010981_33360</name>
</gene>
<evidence type="ECO:0000256" key="1">
    <source>
        <dbReference type="ARBA" id="ARBA00006056"/>
    </source>
</evidence>
<dbReference type="Pfam" id="PF02615">
    <property type="entry name" value="Ldh_2"/>
    <property type="match status" value="1"/>
</dbReference>
<name>A0ABQ1GDK4_9GAMM</name>
<dbReference type="SUPFAM" id="SSF89733">
    <property type="entry name" value="L-sulfolactate dehydrogenase-like"/>
    <property type="match status" value="1"/>
</dbReference>
<dbReference type="RefSeq" id="WP_188795891.1">
    <property type="nucleotide sequence ID" value="NZ_BMJA01000003.1"/>
</dbReference>
<sequence>MQRYDAAQVHAAIVALLIDLDLSEAHAADVADALIDASLRGIDTHGVRLIHSYVKELEGGRAKAKPTFRIEGSLPAAALFDAGDALGVVAGAAAMREAMRRARIAGIAAIAVSHSNHFGRADYFARMASMTGQIGLVFSNSDALVVPFGGATPLNGTNPLAMAAPGIDGDGFYLDMATSQTAYSRVLQSLRHGLPVSPGLATNQHGQDLSHGGELGALQPLGGVKGQGLGMMIQILCTLLSNMPFDVELSNLYREPYDTPRLISHFMVAIEISAFIKLDVFQTRLSELLTLFRDSKASGEASVRVPGDVEREAEAERRLGGIPLADEDVKLLGLGEMAEWRES</sequence>
<dbReference type="InterPro" id="IPR043144">
    <property type="entry name" value="Mal/L-sulf/L-lact_DH-like_ah"/>
</dbReference>
<dbReference type="InterPro" id="IPR003767">
    <property type="entry name" value="Malate/L-lactate_DH-like"/>
</dbReference>
<accession>A0ABQ1GDK4</accession>
<evidence type="ECO:0000313" key="3">
    <source>
        <dbReference type="EMBL" id="GGA41677.1"/>
    </source>
</evidence>
<dbReference type="Gene3D" id="3.30.1370.60">
    <property type="entry name" value="Hypothetical oxidoreductase yiak, domain 2"/>
    <property type="match status" value="1"/>
</dbReference>
<keyword evidence="4" id="KW-1185">Reference proteome</keyword>
<proteinExistence type="inferred from homology"/>